<name>A0A556TWT7_BAGYA</name>
<dbReference type="AlphaFoldDB" id="A0A556TWT7"/>
<comment type="caution">
    <text evidence="2">The sequence shown here is derived from an EMBL/GenBank/DDBJ whole genome shotgun (WGS) entry which is preliminary data.</text>
</comment>
<evidence type="ECO:0000313" key="3">
    <source>
        <dbReference type="Proteomes" id="UP000319801"/>
    </source>
</evidence>
<accession>A0A556TWT7</accession>
<sequence>MEATTRDLIEEGKSEGPKNPSERGFDASKAGKGKITSFYLVNEPAMSRRRYFTTPPPVVPQCRVFHRASTIMLAQTRFNQSVGPTTAADVLGTQHHQQPAFLQAGPVL</sequence>
<dbReference type="EMBL" id="VCAZ01000025">
    <property type="protein sequence ID" value="TSL04194.1"/>
    <property type="molecule type" value="Genomic_DNA"/>
</dbReference>
<evidence type="ECO:0000256" key="1">
    <source>
        <dbReference type="SAM" id="MobiDB-lite"/>
    </source>
</evidence>
<gene>
    <name evidence="2" type="ORF">Baya_3874</name>
</gene>
<organism evidence="2 3">
    <name type="scientific">Bagarius yarrelli</name>
    <name type="common">Goonch</name>
    <name type="synonym">Bagrus yarrelli</name>
    <dbReference type="NCBI Taxonomy" id="175774"/>
    <lineage>
        <taxon>Eukaryota</taxon>
        <taxon>Metazoa</taxon>
        <taxon>Chordata</taxon>
        <taxon>Craniata</taxon>
        <taxon>Vertebrata</taxon>
        <taxon>Euteleostomi</taxon>
        <taxon>Actinopterygii</taxon>
        <taxon>Neopterygii</taxon>
        <taxon>Teleostei</taxon>
        <taxon>Ostariophysi</taxon>
        <taxon>Siluriformes</taxon>
        <taxon>Sisoridae</taxon>
        <taxon>Sisorinae</taxon>
        <taxon>Bagarius</taxon>
    </lineage>
</organism>
<protein>
    <submittedName>
        <fullName evidence="2">Uncharacterized protein</fullName>
    </submittedName>
</protein>
<reference evidence="2 3" key="1">
    <citation type="journal article" date="2019" name="Genome Biol. Evol.">
        <title>Whole-Genome Sequencing of the Giant Devil Catfish, Bagarius yarrelli.</title>
        <authorList>
            <person name="Jiang W."/>
            <person name="Lv Y."/>
            <person name="Cheng L."/>
            <person name="Yang K."/>
            <person name="Chao B."/>
            <person name="Wang X."/>
            <person name="Li Y."/>
            <person name="Pan X."/>
            <person name="You X."/>
            <person name="Zhang Y."/>
            <person name="Yang J."/>
            <person name="Li J."/>
            <person name="Zhang X."/>
            <person name="Liu S."/>
            <person name="Sun C."/>
            <person name="Yang J."/>
            <person name="Shi Q."/>
        </authorList>
    </citation>
    <scope>NUCLEOTIDE SEQUENCE [LARGE SCALE GENOMIC DNA]</scope>
    <source>
        <strain evidence="2">JWS20170419001</strain>
        <tissue evidence="2">Muscle</tissue>
    </source>
</reference>
<evidence type="ECO:0000313" key="2">
    <source>
        <dbReference type="EMBL" id="TSL04194.1"/>
    </source>
</evidence>
<dbReference type="Proteomes" id="UP000319801">
    <property type="component" value="Unassembled WGS sequence"/>
</dbReference>
<keyword evidence="3" id="KW-1185">Reference proteome</keyword>
<feature type="compositionally biased region" description="Basic and acidic residues" evidence="1">
    <location>
        <begin position="1"/>
        <end position="26"/>
    </location>
</feature>
<feature type="region of interest" description="Disordered" evidence="1">
    <location>
        <begin position="1"/>
        <end position="29"/>
    </location>
</feature>
<proteinExistence type="predicted"/>